<dbReference type="InterPro" id="IPR006703">
    <property type="entry name" value="G_AIG1"/>
</dbReference>
<organism evidence="3 4">
    <name type="scientific">Madurella fahalii</name>
    <dbReference type="NCBI Taxonomy" id="1157608"/>
    <lineage>
        <taxon>Eukaryota</taxon>
        <taxon>Fungi</taxon>
        <taxon>Dikarya</taxon>
        <taxon>Ascomycota</taxon>
        <taxon>Pezizomycotina</taxon>
        <taxon>Sordariomycetes</taxon>
        <taxon>Sordariomycetidae</taxon>
        <taxon>Sordariales</taxon>
        <taxon>Sordariales incertae sedis</taxon>
        <taxon>Madurella</taxon>
    </lineage>
</organism>
<comment type="caution">
    <text evidence="3">The sequence shown here is derived from an EMBL/GenBank/DDBJ whole genome shotgun (WGS) entry which is preliminary data.</text>
</comment>
<protein>
    <recommendedName>
        <fullName evidence="2">AIG1-type G domain-containing protein</fullName>
    </recommendedName>
</protein>
<dbReference type="Pfam" id="PF04548">
    <property type="entry name" value="AIG1"/>
    <property type="match status" value="1"/>
</dbReference>
<dbReference type="SUPFAM" id="SSF52540">
    <property type="entry name" value="P-loop containing nucleoside triphosphate hydrolases"/>
    <property type="match status" value="1"/>
</dbReference>
<dbReference type="RefSeq" id="XP_070920074.1">
    <property type="nucleotide sequence ID" value="XM_071063973.1"/>
</dbReference>
<gene>
    <name evidence="3" type="ORF">MFIFM68171_08553</name>
</gene>
<evidence type="ECO:0000313" key="4">
    <source>
        <dbReference type="Proteomes" id="UP001628179"/>
    </source>
</evidence>
<accession>A0ABQ0GKR3</accession>
<dbReference type="InterPro" id="IPR027417">
    <property type="entry name" value="P-loop_NTPase"/>
</dbReference>
<dbReference type="GeneID" id="98179296"/>
<feature type="domain" description="AIG1-type G" evidence="2">
    <location>
        <begin position="7"/>
        <end position="171"/>
    </location>
</feature>
<evidence type="ECO:0000259" key="2">
    <source>
        <dbReference type="Pfam" id="PF04548"/>
    </source>
</evidence>
<dbReference type="Gene3D" id="3.40.50.300">
    <property type="entry name" value="P-loop containing nucleotide triphosphate hydrolases"/>
    <property type="match status" value="1"/>
</dbReference>
<name>A0ABQ0GKR3_9PEZI</name>
<keyword evidence="1" id="KW-0547">Nucleotide-binding</keyword>
<evidence type="ECO:0000256" key="1">
    <source>
        <dbReference type="ARBA" id="ARBA00022741"/>
    </source>
</evidence>
<dbReference type="EMBL" id="BAAFSV010000005">
    <property type="protein sequence ID" value="GAB1318343.1"/>
    <property type="molecule type" value="Genomic_DNA"/>
</dbReference>
<evidence type="ECO:0000313" key="3">
    <source>
        <dbReference type="EMBL" id="GAB1318343.1"/>
    </source>
</evidence>
<keyword evidence="4" id="KW-1185">Reference proteome</keyword>
<dbReference type="PANTHER" id="PTHR32046">
    <property type="entry name" value="G DOMAIN-CONTAINING PROTEIN"/>
    <property type="match status" value="1"/>
</dbReference>
<dbReference type="CDD" id="cd00882">
    <property type="entry name" value="Ras_like_GTPase"/>
    <property type="match status" value="1"/>
</dbReference>
<reference evidence="3 4" key="1">
    <citation type="submission" date="2024-09" db="EMBL/GenBank/DDBJ databases">
        <title>Itraconazole resistance in Madurella fahalii resulting from another homologue of gene encoding cytochrome P450 14-alpha sterol demethylase (CYP51).</title>
        <authorList>
            <person name="Yoshioka I."/>
            <person name="Fahal A.H."/>
            <person name="Kaneko S."/>
            <person name="Yaguchi T."/>
        </authorList>
    </citation>
    <scope>NUCLEOTIDE SEQUENCE [LARGE SCALE GENOMIC DNA]</scope>
    <source>
        <strain evidence="3 4">IFM 68171</strain>
    </source>
</reference>
<dbReference type="PANTHER" id="PTHR32046:SF11">
    <property type="entry name" value="IMMUNE-ASSOCIATED NUCLEOTIDE-BINDING PROTEIN 10-LIKE"/>
    <property type="match status" value="1"/>
</dbReference>
<sequence length="231" mass="26033">MASPEVTLLLIGPTGSGKSSFVKKVANLGSRDIKIGNGPNPCTLRCKVYKFPYNGTTFAIIDTPGLDDTAAPNLGILQEIANQLKVQDTKVTGAIYFHKITDKRFTGTSRFNFDIFKAICGEAFYPRMVCVTTMWNNIRSEKMAQYVILSEELREDTMNIAGNSVTVFNLNGSDSDVYFEVLRHFARFARGNHRQLQLEKEMRERRLKNVKKTMAGREIMKRVNTGFCVIL</sequence>
<dbReference type="Proteomes" id="UP001628179">
    <property type="component" value="Unassembled WGS sequence"/>
</dbReference>
<proteinExistence type="predicted"/>